<accession>K1PYD9</accession>
<organism evidence="2">
    <name type="scientific">Magallana gigas</name>
    <name type="common">Pacific oyster</name>
    <name type="synonym">Crassostrea gigas</name>
    <dbReference type="NCBI Taxonomy" id="29159"/>
    <lineage>
        <taxon>Eukaryota</taxon>
        <taxon>Metazoa</taxon>
        <taxon>Spiralia</taxon>
        <taxon>Lophotrochozoa</taxon>
        <taxon>Mollusca</taxon>
        <taxon>Bivalvia</taxon>
        <taxon>Autobranchia</taxon>
        <taxon>Pteriomorphia</taxon>
        <taxon>Ostreida</taxon>
        <taxon>Ostreoidea</taxon>
        <taxon>Ostreidae</taxon>
        <taxon>Magallana</taxon>
    </lineage>
</organism>
<dbReference type="InterPro" id="IPR035976">
    <property type="entry name" value="Sushi/SCR/CCP_sf"/>
</dbReference>
<dbReference type="SMART" id="SM00032">
    <property type="entry name" value="CCP"/>
    <property type="match status" value="2"/>
</dbReference>
<dbReference type="PROSITE" id="PS50923">
    <property type="entry name" value="SUSHI"/>
    <property type="match status" value="1"/>
</dbReference>
<protein>
    <submittedName>
        <fullName evidence="2">CUB and sushi domain-containing protein 3</fullName>
    </submittedName>
</protein>
<name>K1PYD9_MAGGI</name>
<dbReference type="EMBL" id="JH816140">
    <property type="protein sequence ID" value="EKC26648.1"/>
    <property type="molecule type" value="Genomic_DNA"/>
</dbReference>
<reference evidence="2" key="1">
    <citation type="journal article" date="2012" name="Nature">
        <title>The oyster genome reveals stress adaptation and complexity of shell formation.</title>
        <authorList>
            <person name="Zhang G."/>
            <person name="Fang X."/>
            <person name="Guo X."/>
            <person name="Li L."/>
            <person name="Luo R."/>
            <person name="Xu F."/>
            <person name="Yang P."/>
            <person name="Zhang L."/>
            <person name="Wang X."/>
            <person name="Qi H."/>
            <person name="Xiong Z."/>
            <person name="Que H."/>
            <person name="Xie Y."/>
            <person name="Holland P.W."/>
            <person name="Paps J."/>
            <person name="Zhu Y."/>
            <person name="Wu F."/>
            <person name="Chen Y."/>
            <person name="Wang J."/>
            <person name="Peng C."/>
            <person name="Meng J."/>
            <person name="Yang L."/>
            <person name="Liu J."/>
            <person name="Wen B."/>
            <person name="Zhang N."/>
            <person name="Huang Z."/>
            <person name="Zhu Q."/>
            <person name="Feng Y."/>
            <person name="Mount A."/>
            <person name="Hedgecock D."/>
            <person name="Xu Z."/>
            <person name="Liu Y."/>
            <person name="Domazet-Loso T."/>
            <person name="Du Y."/>
            <person name="Sun X."/>
            <person name="Zhang S."/>
            <person name="Liu B."/>
            <person name="Cheng P."/>
            <person name="Jiang X."/>
            <person name="Li J."/>
            <person name="Fan D."/>
            <person name="Wang W."/>
            <person name="Fu W."/>
            <person name="Wang T."/>
            <person name="Wang B."/>
            <person name="Zhang J."/>
            <person name="Peng Z."/>
            <person name="Li Y."/>
            <person name="Li N."/>
            <person name="Wang J."/>
            <person name="Chen M."/>
            <person name="He Y."/>
            <person name="Tan F."/>
            <person name="Song X."/>
            <person name="Zheng Q."/>
            <person name="Huang R."/>
            <person name="Yang H."/>
            <person name="Du X."/>
            <person name="Chen L."/>
            <person name="Yang M."/>
            <person name="Gaffney P.M."/>
            <person name="Wang S."/>
            <person name="Luo L."/>
            <person name="She Z."/>
            <person name="Ming Y."/>
            <person name="Huang W."/>
            <person name="Zhang S."/>
            <person name="Huang B."/>
            <person name="Zhang Y."/>
            <person name="Qu T."/>
            <person name="Ni P."/>
            <person name="Miao G."/>
            <person name="Wang J."/>
            <person name="Wang Q."/>
            <person name="Steinberg C.E."/>
            <person name="Wang H."/>
            <person name="Li N."/>
            <person name="Qian L."/>
            <person name="Zhang G."/>
            <person name="Li Y."/>
            <person name="Yang H."/>
            <person name="Liu X."/>
            <person name="Wang J."/>
            <person name="Yin Y."/>
            <person name="Wang J."/>
        </authorList>
    </citation>
    <scope>NUCLEOTIDE SEQUENCE [LARGE SCALE GENOMIC DNA]</scope>
    <source>
        <strain evidence="2">05x7-T-G4-1.051#20</strain>
    </source>
</reference>
<gene>
    <name evidence="2" type="ORF">CGI_10017880</name>
</gene>
<sequence>MDTRGRVTLVFLCSFGIGAFGSMNVAFSGNHAPLDGNLTTCNNSTTNITAYTYMYKLTLGAEYVISRINIDYRHGGTDELSGFSLFLGLNCSDLSFVYQHSGPAILSTRVSLTFQANAPKVASCIGYFNNRTINSVPSGYSAHAKVDICNLEVLGCREGFYGSDCSYHCPSVCKDMCNPDNGKCLDDVSVIDQEYIEVLCPNPGYLQQSISVICVEETPSTPVISATHYSSSNTTAVCPPRLFPITSPCLGSSSDVNFCENSTVADICTIDSGDILHKSAVSCSGSEVAVKLHYRCKKVCPITTTEKTVPFAELLEANQSGALVLHYQCNPGYFSSILDVYCDSETLVWLGPFPKCERSCALTDIDKDVSNADWWSNDTHLVYTCHAGYSVQGGNLLRNCTPNGEWSGQPPSCTEITCPCLCDIPSVDPFTLNGSESLIHRIEEIKSTLTVDRRTTSKFNRSRESAPDPRLSARGVGFGVGVTILTIIIGLICIPDIPKLVQDIRFGCS</sequence>
<dbReference type="SUPFAM" id="SSF57535">
    <property type="entry name" value="Complement control module/SCR domain"/>
    <property type="match status" value="1"/>
</dbReference>
<dbReference type="InParanoid" id="K1PYD9"/>
<dbReference type="HOGENOM" id="CLU_535581_0_0_1"/>
<evidence type="ECO:0000256" key="1">
    <source>
        <dbReference type="PROSITE-ProRule" id="PRU00302"/>
    </source>
</evidence>
<dbReference type="Gene3D" id="2.10.70.10">
    <property type="entry name" value="Complement Module, domain 1"/>
    <property type="match status" value="1"/>
</dbReference>
<dbReference type="InterPro" id="IPR000436">
    <property type="entry name" value="Sushi_SCR_CCP_dom"/>
</dbReference>
<dbReference type="Pfam" id="PF00084">
    <property type="entry name" value="Sushi"/>
    <property type="match status" value="1"/>
</dbReference>
<evidence type="ECO:0000313" key="2">
    <source>
        <dbReference type="EMBL" id="EKC26648.1"/>
    </source>
</evidence>
<dbReference type="AlphaFoldDB" id="K1PYD9"/>
<dbReference type="CDD" id="cd00033">
    <property type="entry name" value="CCP"/>
    <property type="match status" value="1"/>
</dbReference>
<keyword evidence="1" id="KW-0768">Sushi</keyword>
<proteinExistence type="predicted"/>
<comment type="caution">
    <text evidence="1">Lacks conserved residue(s) required for the propagation of feature annotation.</text>
</comment>